<evidence type="ECO:0008006" key="9">
    <source>
        <dbReference type="Google" id="ProtNLM"/>
    </source>
</evidence>
<sequence>MDSLRVQGGIQMLLTAEQEAGRIVSTLKFLKLKTLELKKKHFLKDESKLARMKQAKDEAEKEMEEYRSRLEEEYQTQISGTEQEAAAKRLEEETDGRIQNLKESSSKVSKEIVTMLIKYVIPLLEHDPQYSSLFLLLCYHFTLNSRVSSVVISSSFYHIILTIWHE</sequence>
<evidence type="ECO:0000256" key="3">
    <source>
        <dbReference type="ARBA" id="ARBA00022448"/>
    </source>
</evidence>
<dbReference type="EMBL" id="QGKX02001347">
    <property type="protein sequence ID" value="KAF3526996.1"/>
    <property type="molecule type" value="Genomic_DNA"/>
</dbReference>
<evidence type="ECO:0000256" key="1">
    <source>
        <dbReference type="ARBA" id="ARBA00003847"/>
    </source>
</evidence>
<reference evidence="7" key="1">
    <citation type="submission" date="2019-12" db="EMBL/GenBank/DDBJ databases">
        <title>Genome sequencing and annotation of Brassica cretica.</title>
        <authorList>
            <person name="Studholme D.J."/>
            <person name="Sarris P."/>
        </authorList>
    </citation>
    <scope>NUCLEOTIDE SEQUENCE</scope>
    <source>
        <strain evidence="7">PFS-109/04</strain>
        <tissue evidence="7">Leaf</tissue>
    </source>
</reference>
<organism evidence="7 8">
    <name type="scientific">Brassica cretica</name>
    <name type="common">Mustard</name>
    <dbReference type="NCBI Taxonomy" id="69181"/>
    <lineage>
        <taxon>Eukaryota</taxon>
        <taxon>Viridiplantae</taxon>
        <taxon>Streptophyta</taxon>
        <taxon>Embryophyta</taxon>
        <taxon>Tracheophyta</taxon>
        <taxon>Spermatophyta</taxon>
        <taxon>Magnoliopsida</taxon>
        <taxon>eudicotyledons</taxon>
        <taxon>Gunneridae</taxon>
        <taxon>Pentapetalae</taxon>
        <taxon>rosids</taxon>
        <taxon>malvids</taxon>
        <taxon>Brassicales</taxon>
        <taxon>Brassicaceae</taxon>
        <taxon>Brassiceae</taxon>
        <taxon>Brassica</taxon>
    </lineage>
</organism>
<dbReference type="PANTHER" id="PTHR12713">
    <property type="entry name" value="VACUOLAR ATP SYNTHASE SUBUNIT G"/>
    <property type="match status" value="1"/>
</dbReference>
<evidence type="ECO:0000256" key="4">
    <source>
        <dbReference type="ARBA" id="ARBA00022781"/>
    </source>
</evidence>
<evidence type="ECO:0000256" key="2">
    <source>
        <dbReference type="ARBA" id="ARBA00010066"/>
    </source>
</evidence>
<dbReference type="Pfam" id="PF03179">
    <property type="entry name" value="V-ATPase_G"/>
    <property type="match status" value="1"/>
</dbReference>
<evidence type="ECO:0000256" key="5">
    <source>
        <dbReference type="ARBA" id="ARBA00023065"/>
    </source>
</evidence>
<dbReference type="GO" id="GO:0000221">
    <property type="term" value="C:vacuolar proton-transporting V-type ATPase, V1 domain"/>
    <property type="evidence" value="ECO:0007669"/>
    <property type="project" value="TreeGrafter"/>
</dbReference>
<keyword evidence="5" id="KW-0406">Ion transport</keyword>
<dbReference type="PANTHER" id="PTHR12713:SF27">
    <property type="entry name" value="V-TYPE PROTON ATPASE SUBUNIT G3"/>
    <property type="match status" value="1"/>
</dbReference>
<proteinExistence type="inferred from homology"/>
<protein>
    <recommendedName>
        <fullName evidence="9">V-type proton ATPase subunit G</fullName>
    </recommendedName>
</protein>
<dbReference type="InterPro" id="IPR005124">
    <property type="entry name" value="V-ATPase_G"/>
</dbReference>
<gene>
    <name evidence="7" type="ORF">F2Q69_00046828</name>
</gene>
<dbReference type="Proteomes" id="UP000712600">
    <property type="component" value="Unassembled WGS sequence"/>
</dbReference>
<keyword evidence="6" id="KW-0175">Coiled coil</keyword>
<dbReference type="GO" id="GO:0016887">
    <property type="term" value="F:ATP hydrolysis activity"/>
    <property type="evidence" value="ECO:0007669"/>
    <property type="project" value="TreeGrafter"/>
</dbReference>
<evidence type="ECO:0000256" key="6">
    <source>
        <dbReference type="SAM" id="Coils"/>
    </source>
</evidence>
<accession>A0A8S9Q8F8</accession>
<evidence type="ECO:0000313" key="7">
    <source>
        <dbReference type="EMBL" id="KAF3526996.1"/>
    </source>
</evidence>
<feature type="coiled-coil region" evidence="6">
    <location>
        <begin position="42"/>
        <end position="76"/>
    </location>
</feature>
<keyword evidence="4" id="KW-0375">Hydrogen ion transport</keyword>
<comment type="caution">
    <text evidence="7">The sequence shown here is derived from an EMBL/GenBank/DDBJ whole genome shotgun (WGS) entry which is preliminary data.</text>
</comment>
<keyword evidence="3" id="KW-0813">Transport</keyword>
<dbReference type="Gene3D" id="1.20.5.2950">
    <property type="match status" value="1"/>
</dbReference>
<dbReference type="AlphaFoldDB" id="A0A8S9Q8F8"/>
<comment type="function">
    <text evidence="1">Catalytic subunit of the peripheral V1 complex of vacuolar ATPase (V-ATPase). V-ATPase is responsible for acidifying a variety of intracellular compartments in eukaryotic cells.</text>
</comment>
<name>A0A8S9Q8F8_BRACR</name>
<dbReference type="GO" id="GO:0046961">
    <property type="term" value="F:proton-transporting ATPase activity, rotational mechanism"/>
    <property type="evidence" value="ECO:0007669"/>
    <property type="project" value="InterPro"/>
</dbReference>
<comment type="similarity">
    <text evidence="2">Belongs to the V-ATPase G subunit family.</text>
</comment>
<evidence type="ECO:0000313" key="8">
    <source>
        <dbReference type="Proteomes" id="UP000712600"/>
    </source>
</evidence>